<evidence type="ECO:0000313" key="3">
    <source>
        <dbReference type="Proteomes" id="UP000001194"/>
    </source>
</evidence>
<dbReference type="AlphaFoldDB" id="B0E2K5"/>
<dbReference type="EMBL" id="DS547184">
    <property type="protein sequence ID" value="EDQ98912.1"/>
    <property type="molecule type" value="Genomic_DNA"/>
</dbReference>
<dbReference type="KEGG" id="lbc:LACBIDRAFT_335532"/>
<dbReference type="HOGENOM" id="CLU_2237081_0_0_1"/>
<dbReference type="InParanoid" id="B0E2K5"/>
<keyword evidence="1" id="KW-0732">Signal</keyword>
<sequence>MLWVLNSFLIMMSQLSSLFILLRNHEITAKDVLNHTDWSLSTLFFCGNRNLQSPLPPLKSAIQKFNLSADVAKIKTAIKEASRLKTEDQKKQALVKIAMDNRLSL</sequence>
<feature type="chain" id="PRO_5002747448" evidence="1">
    <location>
        <begin position="30"/>
        <end position="105"/>
    </location>
</feature>
<reference evidence="2 3" key="1">
    <citation type="journal article" date="2008" name="Nature">
        <title>The genome of Laccaria bicolor provides insights into mycorrhizal symbiosis.</title>
        <authorList>
            <person name="Martin F."/>
            <person name="Aerts A."/>
            <person name="Ahren D."/>
            <person name="Brun A."/>
            <person name="Danchin E.G.J."/>
            <person name="Duchaussoy F."/>
            <person name="Gibon J."/>
            <person name="Kohler A."/>
            <person name="Lindquist E."/>
            <person name="Pereda V."/>
            <person name="Salamov A."/>
            <person name="Shapiro H.J."/>
            <person name="Wuyts J."/>
            <person name="Blaudez D."/>
            <person name="Buee M."/>
            <person name="Brokstein P."/>
            <person name="Canbaeck B."/>
            <person name="Cohen D."/>
            <person name="Courty P.E."/>
            <person name="Coutinho P.M."/>
            <person name="Delaruelle C."/>
            <person name="Detter J.C."/>
            <person name="Deveau A."/>
            <person name="DiFazio S."/>
            <person name="Duplessis S."/>
            <person name="Fraissinet-Tachet L."/>
            <person name="Lucic E."/>
            <person name="Frey-Klett P."/>
            <person name="Fourrey C."/>
            <person name="Feussner I."/>
            <person name="Gay G."/>
            <person name="Grimwood J."/>
            <person name="Hoegger P.J."/>
            <person name="Jain P."/>
            <person name="Kilaru S."/>
            <person name="Labbe J."/>
            <person name="Lin Y.C."/>
            <person name="Legue V."/>
            <person name="Le Tacon F."/>
            <person name="Marmeisse R."/>
            <person name="Melayah D."/>
            <person name="Montanini B."/>
            <person name="Muratet M."/>
            <person name="Nehls U."/>
            <person name="Niculita-Hirzel H."/>
            <person name="Oudot-Le Secq M.P."/>
            <person name="Peter M."/>
            <person name="Quesneville H."/>
            <person name="Rajashekar B."/>
            <person name="Reich M."/>
            <person name="Rouhier N."/>
            <person name="Schmutz J."/>
            <person name="Yin T."/>
            <person name="Chalot M."/>
            <person name="Henrissat B."/>
            <person name="Kuees U."/>
            <person name="Lucas S."/>
            <person name="Van de Peer Y."/>
            <person name="Podila G.K."/>
            <person name="Polle A."/>
            <person name="Pukkila P.J."/>
            <person name="Richardson P.M."/>
            <person name="Rouze P."/>
            <person name="Sanders I.R."/>
            <person name="Stajich J.E."/>
            <person name="Tunlid A."/>
            <person name="Tuskan G."/>
            <person name="Grigoriev I.V."/>
        </authorList>
    </citation>
    <scope>NUCLEOTIDE SEQUENCE [LARGE SCALE GENOMIC DNA]</scope>
    <source>
        <strain evidence="3">S238N-H82 / ATCC MYA-4686</strain>
    </source>
</reference>
<organism evidence="3">
    <name type="scientific">Laccaria bicolor (strain S238N-H82 / ATCC MYA-4686)</name>
    <name type="common">Bicoloured deceiver</name>
    <name type="synonym">Laccaria laccata var. bicolor</name>
    <dbReference type="NCBI Taxonomy" id="486041"/>
    <lineage>
        <taxon>Eukaryota</taxon>
        <taxon>Fungi</taxon>
        <taxon>Dikarya</taxon>
        <taxon>Basidiomycota</taxon>
        <taxon>Agaricomycotina</taxon>
        <taxon>Agaricomycetes</taxon>
        <taxon>Agaricomycetidae</taxon>
        <taxon>Agaricales</taxon>
        <taxon>Agaricineae</taxon>
        <taxon>Hydnangiaceae</taxon>
        <taxon>Laccaria</taxon>
    </lineage>
</organism>
<dbReference type="Proteomes" id="UP000001194">
    <property type="component" value="Unassembled WGS sequence"/>
</dbReference>
<evidence type="ECO:0000256" key="1">
    <source>
        <dbReference type="SAM" id="SignalP"/>
    </source>
</evidence>
<evidence type="ECO:0000313" key="2">
    <source>
        <dbReference type="EMBL" id="EDQ98912.1"/>
    </source>
</evidence>
<keyword evidence="3" id="KW-1185">Reference proteome</keyword>
<name>B0E2K5_LACBS</name>
<gene>
    <name evidence="2" type="ORF">LACBIDRAFT_335532</name>
</gene>
<dbReference type="GeneID" id="6086089"/>
<proteinExistence type="predicted"/>
<protein>
    <submittedName>
        <fullName evidence="2">Predicted protein</fullName>
    </submittedName>
</protein>
<feature type="signal peptide" evidence="1">
    <location>
        <begin position="1"/>
        <end position="29"/>
    </location>
</feature>
<dbReference type="RefSeq" id="XP_001890423.1">
    <property type="nucleotide sequence ID" value="XM_001890388.1"/>
</dbReference>
<accession>B0E2K5</accession>